<keyword evidence="7 15" id="KW-0547">Nucleotide-binding</keyword>
<evidence type="ECO:0000256" key="3">
    <source>
        <dbReference type="ARBA" id="ARBA00020245"/>
    </source>
</evidence>
<dbReference type="RefSeq" id="XP_012940437.1">
    <property type="nucleotide sequence ID" value="XM_013084983.2"/>
</dbReference>
<evidence type="ECO:0000259" key="17">
    <source>
        <dbReference type="PROSITE" id="PS50011"/>
    </source>
</evidence>
<dbReference type="CDD" id="cd13116">
    <property type="entry name" value="POLO_box_Plk4_3"/>
    <property type="match status" value="1"/>
</dbReference>
<keyword evidence="4" id="KW-0963">Cytoplasm</keyword>
<dbReference type="InterPro" id="IPR046437">
    <property type="entry name" value="Ser_Thr-PK_POLO_box_1_sf"/>
</dbReference>
<feature type="region of interest" description="Disordered" evidence="16">
    <location>
        <begin position="902"/>
        <end position="932"/>
    </location>
</feature>
<dbReference type="CDD" id="cd13114">
    <property type="entry name" value="POLO_box_Plk4_1"/>
    <property type="match status" value="1"/>
</dbReference>
<dbReference type="PROSITE" id="PS50011">
    <property type="entry name" value="PROTEIN_KINASE_DOM"/>
    <property type="match status" value="1"/>
</dbReference>
<comment type="catalytic activity">
    <reaction evidence="14">
        <text>L-seryl-[protein] + ATP = O-phospho-L-seryl-[protein] + ADP + H(+)</text>
        <dbReference type="Rhea" id="RHEA:17989"/>
        <dbReference type="Rhea" id="RHEA-COMP:9863"/>
        <dbReference type="Rhea" id="RHEA-COMP:11604"/>
        <dbReference type="ChEBI" id="CHEBI:15378"/>
        <dbReference type="ChEBI" id="CHEBI:29999"/>
        <dbReference type="ChEBI" id="CHEBI:30616"/>
        <dbReference type="ChEBI" id="CHEBI:83421"/>
        <dbReference type="ChEBI" id="CHEBI:456216"/>
        <dbReference type="EC" id="2.7.11.21"/>
    </reaction>
</comment>
<evidence type="ECO:0000256" key="15">
    <source>
        <dbReference type="PROSITE-ProRule" id="PRU10141"/>
    </source>
</evidence>
<keyword evidence="9 15" id="KW-0067">ATP-binding</keyword>
<evidence type="ECO:0000256" key="8">
    <source>
        <dbReference type="ARBA" id="ARBA00022777"/>
    </source>
</evidence>
<dbReference type="InterPro" id="IPR000719">
    <property type="entry name" value="Prot_kinase_dom"/>
</dbReference>
<feature type="domain" description="Cryptic POLO box 2 (CPB2)" evidence="20">
    <location>
        <begin position="792"/>
        <end position="906"/>
    </location>
</feature>
<evidence type="ECO:0000256" key="14">
    <source>
        <dbReference type="ARBA" id="ARBA00048347"/>
    </source>
</evidence>
<dbReference type="EC" id="2.7.11.21" evidence="2"/>
<proteinExistence type="predicted"/>
<dbReference type="InterPro" id="IPR033699">
    <property type="entry name" value="POLO_box_Plk4_1"/>
</dbReference>
<keyword evidence="10" id="KW-0832">Ubl conjugation</keyword>
<dbReference type="PANTHER" id="PTHR24345:SF91">
    <property type="entry name" value="SERINE_THREONINE-PROTEIN KINASE PLK4"/>
    <property type="match status" value="1"/>
</dbReference>
<dbReference type="PROSITE" id="PS00109">
    <property type="entry name" value="PROTEIN_KINASE_TYR"/>
    <property type="match status" value="1"/>
</dbReference>
<keyword evidence="8 22" id="KW-0418">Kinase</keyword>
<dbReference type="InterPro" id="IPR008266">
    <property type="entry name" value="Tyr_kinase_AS"/>
</dbReference>
<evidence type="ECO:0000256" key="5">
    <source>
        <dbReference type="ARBA" id="ARBA00022527"/>
    </source>
</evidence>
<name>A0ABM1A445_APLCA</name>
<evidence type="ECO:0000256" key="13">
    <source>
        <dbReference type="ARBA" id="ARBA00047802"/>
    </source>
</evidence>
<dbReference type="Pfam" id="PF18190">
    <property type="entry name" value="Plk4_PB1"/>
    <property type="match status" value="1"/>
</dbReference>
<evidence type="ECO:0000256" key="16">
    <source>
        <dbReference type="SAM" id="MobiDB-lite"/>
    </source>
</evidence>
<dbReference type="PANTHER" id="PTHR24345">
    <property type="entry name" value="SERINE/THREONINE-PROTEIN KINASE PLK"/>
    <property type="match status" value="1"/>
</dbReference>
<feature type="domain" description="POLO box" evidence="18">
    <location>
        <begin position="997"/>
        <end position="1074"/>
    </location>
</feature>
<evidence type="ECO:0000259" key="19">
    <source>
        <dbReference type="PROSITE" id="PS51984"/>
    </source>
</evidence>
<gene>
    <name evidence="22" type="primary">LOC101861136</name>
</gene>
<dbReference type="Pfam" id="PF00069">
    <property type="entry name" value="Pkinase"/>
    <property type="match status" value="1"/>
</dbReference>
<dbReference type="InterPro" id="IPR033698">
    <property type="entry name" value="POLO_box_Plk4_2"/>
</dbReference>
<evidence type="ECO:0000313" key="22">
    <source>
        <dbReference type="RefSeq" id="XP_012940437.1"/>
    </source>
</evidence>
<feature type="compositionally biased region" description="Low complexity" evidence="16">
    <location>
        <begin position="293"/>
        <end position="305"/>
    </location>
</feature>
<dbReference type="Gene3D" id="2.40.50.930">
    <property type="match status" value="1"/>
</dbReference>
<feature type="region of interest" description="Disordered" evidence="16">
    <location>
        <begin position="506"/>
        <end position="543"/>
    </location>
</feature>
<feature type="domain" description="Protein kinase" evidence="17">
    <location>
        <begin position="19"/>
        <end position="272"/>
    </location>
</feature>
<evidence type="ECO:0000256" key="4">
    <source>
        <dbReference type="ARBA" id="ARBA00022490"/>
    </source>
</evidence>
<dbReference type="PROSITE" id="PS00107">
    <property type="entry name" value="PROTEIN_KINASE_ATP"/>
    <property type="match status" value="1"/>
</dbReference>
<evidence type="ECO:0000259" key="18">
    <source>
        <dbReference type="PROSITE" id="PS50078"/>
    </source>
</evidence>
<keyword evidence="5" id="KW-0723">Serine/threonine-protein kinase</keyword>
<evidence type="ECO:0000256" key="2">
    <source>
        <dbReference type="ARBA" id="ARBA00012424"/>
    </source>
</evidence>
<protein>
    <recommendedName>
        <fullName evidence="3">Serine/threonine-protein kinase PLK4</fullName>
        <ecNumber evidence="2">2.7.11.21</ecNumber>
    </recommendedName>
    <alternativeName>
        <fullName evidence="12">Polo-like kinase 4</fullName>
    </alternativeName>
</protein>
<dbReference type="Gene3D" id="3.30.1120.130">
    <property type="match status" value="1"/>
</dbReference>
<comment type="subcellular location">
    <subcellularLocation>
        <location evidence="1">Cytoplasm</location>
        <location evidence="1">Cytoskeleton</location>
        <location evidence="1">Microtubule organizing center</location>
        <location evidence="1">Centrosome</location>
        <location evidence="1">Centriole</location>
    </subcellularLocation>
</comment>
<evidence type="ECO:0000256" key="12">
    <source>
        <dbReference type="ARBA" id="ARBA00030332"/>
    </source>
</evidence>
<dbReference type="InterPro" id="IPR047108">
    <property type="entry name" value="Plk4-like_POLO_box_2_sf"/>
</dbReference>
<evidence type="ECO:0000256" key="1">
    <source>
        <dbReference type="ARBA" id="ARBA00004114"/>
    </source>
</evidence>
<evidence type="ECO:0000256" key="11">
    <source>
        <dbReference type="ARBA" id="ARBA00023212"/>
    </source>
</evidence>
<dbReference type="PROSITE" id="PS50078">
    <property type="entry name" value="POLO_BOX"/>
    <property type="match status" value="1"/>
</dbReference>
<dbReference type="InterPro" id="IPR011009">
    <property type="entry name" value="Kinase-like_dom_sf"/>
</dbReference>
<dbReference type="PROSITE" id="PS51985">
    <property type="entry name" value="CPB2"/>
    <property type="match status" value="1"/>
</dbReference>
<keyword evidence="6" id="KW-0808">Transferase</keyword>
<feature type="compositionally biased region" description="Low complexity" evidence="16">
    <location>
        <begin position="958"/>
        <end position="984"/>
    </location>
</feature>
<feature type="compositionally biased region" description="Gly residues" evidence="16">
    <location>
        <begin position="576"/>
        <end position="585"/>
    </location>
</feature>
<feature type="compositionally biased region" description="Basic and acidic residues" evidence="16">
    <location>
        <begin position="362"/>
        <end position="427"/>
    </location>
</feature>
<dbReference type="Gene3D" id="1.10.510.10">
    <property type="entry name" value="Transferase(Phosphotransferase) domain 1"/>
    <property type="match status" value="1"/>
</dbReference>
<dbReference type="Pfam" id="PF18409">
    <property type="entry name" value="Plk4_PB2"/>
    <property type="match status" value="1"/>
</dbReference>
<feature type="region of interest" description="Disordered" evidence="16">
    <location>
        <begin position="567"/>
        <end position="596"/>
    </location>
</feature>
<feature type="compositionally biased region" description="Polar residues" evidence="16">
    <location>
        <begin position="985"/>
        <end position="994"/>
    </location>
</feature>
<dbReference type="GO" id="GO:0016301">
    <property type="term" value="F:kinase activity"/>
    <property type="evidence" value="ECO:0007669"/>
    <property type="project" value="UniProtKB-KW"/>
</dbReference>
<evidence type="ECO:0000259" key="20">
    <source>
        <dbReference type="PROSITE" id="PS51985"/>
    </source>
</evidence>
<comment type="catalytic activity">
    <reaction evidence="13">
        <text>L-threonyl-[protein] + ATP = O-phospho-L-threonyl-[protein] + ADP + H(+)</text>
        <dbReference type="Rhea" id="RHEA:46608"/>
        <dbReference type="Rhea" id="RHEA-COMP:11060"/>
        <dbReference type="Rhea" id="RHEA-COMP:11605"/>
        <dbReference type="ChEBI" id="CHEBI:15378"/>
        <dbReference type="ChEBI" id="CHEBI:30013"/>
        <dbReference type="ChEBI" id="CHEBI:30616"/>
        <dbReference type="ChEBI" id="CHEBI:61977"/>
        <dbReference type="ChEBI" id="CHEBI:456216"/>
        <dbReference type="EC" id="2.7.11.21"/>
    </reaction>
</comment>
<feature type="compositionally biased region" description="Low complexity" evidence="16">
    <location>
        <begin position="470"/>
        <end position="480"/>
    </location>
</feature>
<feature type="region of interest" description="Disordered" evidence="16">
    <location>
        <begin position="282"/>
        <end position="480"/>
    </location>
</feature>
<keyword evidence="21" id="KW-1185">Reference proteome</keyword>
<evidence type="ECO:0000256" key="7">
    <source>
        <dbReference type="ARBA" id="ARBA00022741"/>
    </source>
</evidence>
<sequence>MNPSKRLKMSSGPENIEDYQVLNLLGKGAFACVYRARSSRTGMEVAIKMIDKKMMKAAGMNARVKKEVEIHSRLKHPSVLELYNFFEDANYVYLVIEICHNGELQRYLRSRAEPLSEEEARRLMRQTVEGILYLHSHGILHRDLTLSNLLLTRDMNVKIADFGLATQLQGPDEKHFTMCGTPNYISPEIAMRSAHGLEADVWSLGCMLYTFLVGKPPFDTDAVKSTLNRVILAEYHLPDHLSAAAKDLIQALLRKNPKDRLPLREILIHPFMIMKTSKSKKVSQQMSEMSLDSGRGTISSNTTGSSGAGRGMRPMPAYPLRYAAQHAPQIAETEESRHSHDSGSESQAGNTWYSHSSASSAAERHPPSPPVRERDSETEEELRRTHIAMKDRERATAARRLDPRPEGHRREPPDGGSDTHKKLDSGNRDGMGVTKTKRSPDGERYKDRQIGQAFDPSKYEDKVGGTFQNSPSSSSWSVSGSMHSAPAGSLYEQHIQLLASAAPGNVVSSTERSCGGQPPPTLLPEAPRRPRPPAHNPGSVMVDQSEVDFSLNTTKKVLDFDSDSRVNSLYGSQAPQGGGGGGGGEQMYFDPADPDSRQTQELLYKVHNYLGQQCREGKKTTDSVPVQFSSPDAARTRVQLSEKEVQRCVLARPDPRQDSPRGSGANRYQGQGKTDGADCDSLTSPLNTERLRPIRQRTKNVVVHILEDGSVCVEFLKRKGQEDKVMEVLSISHDGSQVRVFQPEDGKGVVVVEQPPPQPDRCKMFDFSCLPQKYVKKYLYAARFVSLIQSKTPKVTMYTQRAKCMLMENQPCPDFMAEFYDGAKFSSGAKGVKIIEKDGTSLTLESAEVNQRLSGETRDILQYVQQCRQQCVQLEQVISSVQSASSRADQLFPVIVGRRPDRSCLERTGSSSGSSSRGHGVNDTQLSTIRPKVQMSTFDGTLTSTAADQTLDNTLLTTASTSSSSSSSSSASSSSGKKNASPSSRHASSTQPRSSYVVQQMFVPDIGWASQTAAGEVWVRFQDGTQLGVKSTATTVTYVNASGKVHKFHQSDYLPDVVKSKLSKLPLVLETLRTKSPHTHTAGSSTSPR</sequence>
<keyword evidence="11" id="KW-0206">Cytoskeleton</keyword>
<evidence type="ECO:0000256" key="10">
    <source>
        <dbReference type="ARBA" id="ARBA00022843"/>
    </source>
</evidence>
<dbReference type="InterPro" id="IPR000959">
    <property type="entry name" value="POLO_box_dom"/>
</dbReference>
<dbReference type="Gene3D" id="3.30.1120.120">
    <property type="match status" value="1"/>
</dbReference>
<dbReference type="InterPro" id="IPR033696">
    <property type="entry name" value="POLO_box_Plk4_C"/>
</dbReference>
<reference evidence="22" key="1">
    <citation type="submission" date="2025-08" db="UniProtKB">
        <authorList>
            <consortium name="RefSeq"/>
        </authorList>
    </citation>
    <scope>IDENTIFICATION</scope>
</reference>
<feature type="compositionally biased region" description="Basic and acidic residues" evidence="16">
    <location>
        <begin position="438"/>
        <end position="449"/>
    </location>
</feature>
<dbReference type="Proteomes" id="UP000694888">
    <property type="component" value="Unplaced"/>
</dbReference>
<dbReference type="GeneID" id="101861136"/>
<organism evidence="21 22">
    <name type="scientific">Aplysia californica</name>
    <name type="common">California sea hare</name>
    <dbReference type="NCBI Taxonomy" id="6500"/>
    <lineage>
        <taxon>Eukaryota</taxon>
        <taxon>Metazoa</taxon>
        <taxon>Spiralia</taxon>
        <taxon>Lophotrochozoa</taxon>
        <taxon>Mollusca</taxon>
        <taxon>Gastropoda</taxon>
        <taxon>Heterobranchia</taxon>
        <taxon>Euthyneura</taxon>
        <taxon>Tectipleura</taxon>
        <taxon>Aplysiida</taxon>
        <taxon>Aplysioidea</taxon>
        <taxon>Aplysiidae</taxon>
        <taxon>Aplysia</taxon>
    </lineage>
</organism>
<evidence type="ECO:0000256" key="9">
    <source>
        <dbReference type="ARBA" id="ARBA00022840"/>
    </source>
</evidence>
<evidence type="ECO:0000256" key="6">
    <source>
        <dbReference type="ARBA" id="ARBA00022679"/>
    </source>
</evidence>
<feature type="region of interest" description="Disordered" evidence="16">
    <location>
        <begin position="958"/>
        <end position="994"/>
    </location>
</feature>
<feature type="binding site" evidence="15">
    <location>
        <position position="48"/>
    </location>
    <ligand>
        <name>ATP</name>
        <dbReference type="ChEBI" id="CHEBI:30616"/>
    </ligand>
</feature>
<feature type="compositionally biased region" description="Basic and acidic residues" evidence="16">
    <location>
        <begin position="334"/>
        <end position="343"/>
    </location>
</feature>
<dbReference type="InterPro" id="IPR017441">
    <property type="entry name" value="Protein_kinase_ATP_BS"/>
</dbReference>
<dbReference type="SUPFAM" id="SSF82615">
    <property type="entry name" value="Polo-box domain"/>
    <property type="match status" value="1"/>
</dbReference>
<accession>A0ABM1A445</accession>
<feature type="compositionally biased region" description="Polar residues" evidence="16">
    <location>
        <begin position="922"/>
        <end position="932"/>
    </location>
</feature>
<feature type="region of interest" description="Disordered" evidence="16">
    <location>
        <begin position="616"/>
        <end position="684"/>
    </location>
</feature>
<dbReference type="SUPFAM" id="SSF56112">
    <property type="entry name" value="Protein kinase-like (PK-like)"/>
    <property type="match status" value="1"/>
</dbReference>
<feature type="compositionally biased region" description="Low complexity" evidence="16">
    <location>
        <begin position="909"/>
        <end position="919"/>
    </location>
</feature>
<feature type="compositionally biased region" description="Polar residues" evidence="16">
    <location>
        <begin position="344"/>
        <end position="353"/>
    </location>
</feature>
<evidence type="ECO:0000313" key="21">
    <source>
        <dbReference type="Proteomes" id="UP000694888"/>
    </source>
</evidence>
<feature type="domain" description="Cryptic POLO box 1 (CPB1)" evidence="19">
    <location>
        <begin position="678"/>
        <end position="791"/>
    </location>
</feature>
<dbReference type="PROSITE" id="PS51984">
    <property type="entry name" value="CPB1"/>
    <property type="match status" value="1"/>
</dbReference>